<gene>
    <name evidence="1" type="ORF">CFP56_038605</name>
</gene>
<accession>A0AAW0LNG0</accession>
<comment type="caution">
    <text evidence="1">The sequence shown here is derived from an EMBL/GenBank/DDBJ whole genome shotgun (WGS) entry which is preliminary data.</text>
</comment>
<protein>
    <submittedName>
        <fullName evidence="1">Uncharacterized protein</fullName>
    </submittedName>
</protein>
<sequence>MNVSGSLKLKLYKGNLDGIVLGGQAANMFTPGAVISGLITSCPTKLGPLDENAAITGAILP</sequence>
<evidence type="ECO:0000313" key="1">
    <source>
        <dbReference type="EMBL" id="KAK7852592.1"/>
    </source>
</evidence>
<keyword evidence="2" id="KW-1185">Reference proteome</keyword>
<reference evidence="1 2" key="1">
    <citation type="journal article" date="2018" name="Sci. Data">
        <title>The draft genome sequence of cork oak.</title>
        <authorList>
            <person name="Ramos A.M."/>
            <person name="Usie A."/>
            <person name="Barbosa P."/>
            <person name="Barros P.M."/>
            <person name="Capote T."/>
            <person name="Chaves I."/>
            <person name="Simoes F."/>
            <person name="Abreu I."/>
            <person name="Carrasquinho I."/>
            <person name="Faro C."/>
            <person name="Guimaraes J.B."/>
            <person name="Mendonca D."/>
            <person name="Nobrega F."/>
            <person name="Rodrigues L."/>
            <person name="Saibo N.J.M."/>
            <person name="Varela M.C."/>
            <person name="Egas C."/>
            <person name="Matos J."/>
            <person name="Miguel C.M."/>
            <person name="Oliveira M.M."/>
            <person name="Ricardo C.P."/>
            <person name="Goncalves S."/>
        </authorList>
    </citation>
    <scope>NUCLEOTIDE SEQUENCE [LARGE SCALE GENOMIC DNA]</scope>
    <source>
        <strain evidence="2">cv. HL8</strain>
    </source>
</reference>
<name>A0AAW0LNG0_QUESU</name>
<dbReference type="Proteomes" id="UP000237347">
    <property type="component" value="Unassembled WGS sequence"/>
</dbReference>
<dbReference type="EMBL" id="PKMF04000074">
    <property type="protein sequence ID" value="KAK7852592.1"/>
    <property type="molecule type" value="Genomic_DNA"/>
</dbReference>
<dbReference type="AlphaFoldDB" id="A0AAW0LNG0"/>
<organism evidence="1 2">
    <name type="scientific">Quercus suber</name>
    <name type="common">Cork oak</name>
    <dbReference type="NCBI Taxonomy" id="58331"/>
    <lineage>
        <taxon>Eukaryota</taxon>
        <taxon>Viridiplantae</taxon>
        <taxon>Streptophyta</taxon>
        <taxon>Embryophyta</taxon>
        <taxon>Tracheophyta</taxon>
        <taxon>Spermatophyta</taxon>
        <taxon>Magnoliopsida</taxon>
        <taxon>eudicotyledons</taxon>
        <taxon>Gunneridae</taxon>
        <taxon>Pentapetalae</taxon>
        <taxon>rosids</taxon>
        <taxon>fabids</taxon>
        <taxon>Fagales</taxon>
        <taxon>Fagaceae</taxon>
        <taxon>Quercus</taxon>
    </lineage>
</organism>
<evidence type="ECO:0000313" key="2">
    <source>
        <dbReference type="Proteomes" id="UP000237347"/>
    </source>
</evidence>
<proteinExistence type="predicted"/>